<dbReference type="EMBL" id="BMEO01000003">
    <property type="protein sequence ID" value="GGF90827.1"/>
    <property type="molecule type" value="Genomic_DNA"/>
</dbReference>
<proteinExistence type="predicted"/>
<dbReference type="Proteomes" id="UP000605253">
    <property type="component" value="Unassembled WGS sequence"/>
</dbReference>
<evidence type="ECO:0000313" key="1">
    <source>
        <dbReference type="EMBL" id="GGF90827.1"/>
    </source>
</evidence>
<dbReference type="Gene3D" id="1.25.10.10">
    <property type="entry name" value="Leucine-rich Repeat Variant"/>
    <property type="match status" value="1"/>
</dbReference>
<evidence type="ECO:0008006" key="3">
    <source>
        <dbReference type="Google" id="ProtNLM"/>
    </source>
</evidence>
<dbReference type="AlphaFoldDB" id="A0A917FN85"/>
<dbReference type="SUPFAM" id="SSF48371">
    <property type="entry name" value="ARM repeat"/>
    <property type="match status" value="2"/>
</dbReference>
<accession>A0A917FN85</accession>
<keyword evidence="2" id="KW-1185">Reference proteome</keyword>
<dbReference type="InterPro" id="IPR016024">
    <property type="entry name" value="ARM-type_fold"/>
</dbReference>
<name>A0A917FN85_9GAMM</name>
<sequence length="666" mass="76665">MLLLSLVFCFITGLSHATRYRHLSMGEYSQLAELIVIGDTYKDKNDQYIKITQVLKGDKSFRHKTISLTNKHLDRPNRITVAGSYRFPPIGEKNVAVLFSEDWQNRRVFDMFVYSYTDKDDIRNLKKMLAIIDVDNESRRLKKLMKFALQEPLSNSAMREQFVTEIAYLEDPKSFPVVLAYFEQVLMQHEKFLQKTSSSEAKSLAEEYLYDLMRAINETADLRAVPFFVSALDSNSEEVRNTAAHALYFTYPGAPGVTEAFIRFKDTQGVHEFAAQYLALRFDYKDSNPLAEHPLYIANKLIEQGKLQAARRIYHQQLVLNEATLSDKLFTAQALLNISNEGDKGYLVQHLLPEIDAMLMTEKNYFPNLDRVIDILTEIPNQARLPAVLRILELKINQNQKAFIKAVFVVATMGDSAIRQAESIILNRLSNIKYKGKIYGCCQDLHLLLALMWLNPDQVAQPHAEIFSDELYNHVRPFSSVSTVDDEAKFLATQFKDINDVNPIVKLWLIQRITFLKDEQALPLLLKLLTADSNHDYQIHKALMAIGGESTQNAMVSLFSDPRKWVRTTAIKVYAKLAGEKILPYLRKMITDENYGDKHEALTYLYYYGTPEDLPYLNINCDFWQTNNDLHDWACRARYGIWDRHDYDLNGPIKKVSGLPIMSRGK</sequence>
<reference evidence="1" key="1">
    <citation type="journal article" date="2014" name="Int. J. Syst. Evol. Microbiol.">
        <title>Complete genome sequence of Corynebacterium casei LMG S-19264T (=DSM 44701T), isolated from a smear-ripened cheese.</title>
        <authorList>
            <consortium name="US DOE Joint Genome Institute (JGI-PGF)"/>
            <person name="Walter F."/>
            <person name="Albersmeier A."/>
            <person name="Kalinowski J."/>
            <person name="Ruckert C."/>
        </authorList>
    </citation>
    <scope>NUCLEOTIDE SEQUENCE</scope>
    <source>
        <strain evidence="1">CGMCC 1.12181</strain>
    </source>
</reference>
<organism evidence="1 2">
    <name type="scientific">Marinicella pacifica</name>
    <dbReference type="NCBI Taxonomy" id="1171543"/>
    <lineage>
        <taxon>Bacteria</taxon>
        <taxon>Pseudomonadati</taxon>
        <taxon>Pseudomonadota</taxon>
        <taxon>Gammaproteobacteria</taxon>
        <taxon>Lysobacterales</taxon>
        <taxon>Marinicellaceae</taxon>
        <taxon>Marinicella</taxon>
    </lineage>
</organism>
<protein>
    <recommendedName>
        <fullName evidence="3">HEAT repeat protein</fullName>
    </recommendedName>
</protein>
<gene>
    <name evidence="1" type="ORF">GCM10011365_09960</name>
</gene>
<reference evidence="1" key="2">
    <citation type="submission" date="2020-09" db="EMBL/GenBank/DDBJ databases">
        <authorList>
            <person name="Sun Q."/>
            <person name="Zhou Y."/>
        </authorList>
    </citation>
    <scope>NUCLEOTIDE SEQUENCE</scope>
    <source>
        <strain evidence="1">CGMCC 1.12181</strain>
    </source>
</reference>
<dbReference type="InterPro" id="IPR011989">
    <property type="entry name" value="ARM-like"/>
</dbReference>
<comment type="caution">
    <text evidence="1">The sequence shown here is derived from an EMBL/GenBank/DDBJ whole genome shotgun (WGS) entry which is preliminary data.</text>
</comment>
<evidence type="ECO:0000313" key="2">
    <source>
        <dbReference type="Proteomes" id="UP000605253"/>
    </source>
</evidence>